<dbReference type="GO" id="GO:0015938">
    <property type="term" value="P:coenzyme A catabolic process"/>
    <property type="evidence" value="ECO:0007669"/>
    <property type="project" value="TreeGrafter"/>
</dbReference>
<dbReference type="PANTHER" id="PTHR12992:SF24">
    <property type="entry name" value="PEROXISOMAL COENZYME A DIPHOSPHATASE NUDT7"/>
    <property type="match status" value="1"/>
</dbReference>
<gene>
    <name evidence="8" type="ORF">EVG20_g5030</name>
</gene>
<keyword evidence="9" id="KW-1185">Reference proteome</keyword>
<evidence type="ECO:0000256" key="5">
    <source>
        <dbReference type="ARBA" id="ARBA00022842"/>
    </source>
</evidence>
<dbReference type="STRING" id="205917.A0A4Y9YWF2"/>
<evidence type="ECO:0000256" key="3">
    <source>
        <dbReference type="ARBA" id="ARBA00022723"/>
    </source>
</evidence>
<evidence type="ECO:0000313" key="8">
    <source>
        <dbReference type="EMBL" id="TFY66057.1"/>
    </source>
</evidence>
<evidence type="ECO:0000313" key="9">
    <source>
        <dbReference type="Proteomes" id="UP000298327"/>
    </source>
</evidence>
<dbReference type="EMBL" id="SEOQ01000281">
    <property type="protein sequence ID" value="TFY66057.1"/>
    <property type="molecule type" value="Genomic_DNA"/>
</dbReference>
<dbReference type="Gene3D" id="3.90.79.10">
    <property type="entry name" value="Nucleoside Triphosphate Pyrophosphohydrolase"/>
    <property type="match status" value="1"/>
</dbReference>
<dbReference type="GO" id="GO:0010945">
    <property type="term" value="F:coenzyme A diphosphatase activity"/>
    <property type="evidence" value="ECO:0007669"/>
    <property type="project" value="InterPro"/>
</dbReference>
<organism evidence="8 9">
    <name type="scientific">Dentipellis fragilis</name>
    <dbReference type="NCBI Taxonomy" id="205917"/>
    <lineage>
        <taxon>Eukaryota</taxon>
        <taxon>Fungi</taxon>
        <taxon>Dikarya</taxon>
        <taxon>Basidiomycota</taxon>
        <taxon>Agaricomycotina</taxon>
        <taxon>Agaricomycetes</taxon>
        <taxon>Russulales</taxon>
        <taxon>Hericiaceae</taxon>
        <taxon>Dentipellis</taxon>
    </lineage>
</organism>
<dbReference type="InterPro" id="IPR015797">
    <property type="entry name" value="NUDIX_hydrolase-like_dom_sf"/>
</dbReference>
<keyword evidence="5" id="KW-0460">Magnesium</keyword>
<dbReference type="OrthoDB" id="206213at2759"/>
<sequence length="319" mass="34755">MFSRALTTNATSRVLAHPNNASPILSLNTPLTRGSILRLKDTLDKAYKEQPIIQVDARERHAAVLISLCNVEDKPGILLEVRGQLRTHAGETDQSFLAAALRETHEEVGIPPKQIEILGQVGPAELSLGGLRVWPYVGFIYPSAEARAVATSVDADPDAPLPSLPMSSLKISHPEVAHAFHLPFSSMISPTRLCTHLFRGGAPYWAITVSDLVSEKNVDWANDPKSTDEVGGGRGGRLEVWGLTGWYLSLFMKWVLSVVSTPVHPASCLTPPSHLVSHAHIVLRLQGPVSTLLLDRDHLQPSFLIDDAMSNTVINKTYP</sequence>
<dbReference type="AlphaFoldDB" id="A0A4Y9YWF2"/>
<keyword evidence="4" id="KW-0378">Hydrolase</keyword>
<reference evidence="8 9" key="1">
    <citation type="submission" date="2019-02" db="EMBL/GenBank/DDBJ databases">
        <title>Genome sequencing of the rare red list fungi Dentipellis fragilis.</title>
        <authorList>
            <person name="Buettner E."/>
            <person name="Kellner H."/>
        </authorList>
    </citation>
    <scope>NUCLEOTIDE SEQUENCE [LARGE SCALE GENOMIC DNA]</scope>
    <source>
        <strain evidence="8 9">DSM 105465</strain>
    </source>
</reference>
<evidence type="ECO:0000259" key="7">
    <source>
        <dbReference type="PROSITE" id="PS51462"/>
    </source>
</evidence>
<evidence type="ECO:0000256" key="1">
    <source>
        <dbReference type="ARBA" id="ARBA00001936"/>
    </source>
</evidence>
<feature type="domain" description="Nudix hydrolase" evidence="7">
    <location>
        <begin position="17"/>
        <end position="207"/>
    </location>
</feature>
<protein>
    <recommendedName>
        <fullName evidence="7">Nudix hydrolase domain-containing protein</fullName>
    </recommendedName>
</protein>
<dbReference type="Proteomes" id="UP000298327">
    <property type="component" value="Unassembled WGS sequence"/>
</dbReference>
<dbReference type="SUPFAM" id="SSF55811">
    <property type="entry name" value="Nudix"/>
    <property type="match status" value="1"/>
</dbReference>
<dbReference type="Pfam" id="PF00293">
    <property type="entry name" value="NUDIX"/>
    <property type="match status" value="1"/>
</dbReference>
<name>A0A4Y9YWF2_9AGAM</name>
<evidence type="ECO:0000256" key="6">
    <source>
        <dbReference type="ARBA" id="ARBA00023211"/>
    </source>
</evidence>
<comment type="caution">
    <text evidence="8">The sequence shown here is derived from an EMBL/GenBank/DDBJ whole genome shotgun (WGS) entry which is preliminary data.</text>
</comment>
<evidence type="ECO:0000256" key="4">
    <source>
        <dbReference type="ARBA" id="ARBA00022801"/>
    </source>
</evidence>
<dbReference type="InterPro" id="IPR045121">
    <property type="entry name" value="CoAse"/>
</dbReference>
<dbReference type="InterPro" id="IPR000086">
    <property type="entry name" value="NUDIX_hydrolase_dom"/>
</dbReference>
<evidence type="ECO:0000256" key="2">
    <source>
        <dbReference type="ARBA" id="ARBA00001946"/>
    </source>
</evidence>
<proteinExistence type="predicted"/>
<keyword evidence="3" id="KW-0479">Metal-binding</keyword>
<comment type="cofactor">
    <cofactor evidence="2">
        <name>Mg(2+)</name>
        <dbReference type="ChEBI" id="CHEBI:18420"/>
    </cofactor>
</comment>
<keyword evidence="6" id="KW-0464">Manganese</keyword>
<dbReference type="CDD" id="cd03426">
    <property type="entry name" value="NUDIX_CoAse_Nudt7"/>
    <property type="match status" value="1"/>
</dbReference>
<dbReference type="PROSITE" id="PS51462">
    <property type="entry name" value="NUDIX"/>
    <property type="match status" value="1"/>
</dbReference>
<dbReference type="PANTHER" id="PTHR12992">
    <property type="entry name" value="NUDIX HYDROLASE"/>
    <property type="match status" value="1"/>
</dbReference>
<dbReference type="GO" id="GO:0046872">
    <property type="term" value="F:metal ion binding"/>
    <property type="evidence" value="ECO:0007669"/>
    <property type="project" value="UniProtKB-KW"/>
</dbReference>
<comment type="cofactor">
    <cofactor evidence="1">
        <name>Mn(2+)</name>
        <dbReference type="ChEBI" id="CHEBI:29035"/>
    </cofactor>
</comment>
<accession>A0A4Y9YWF2</accession>